<feature type="chain" id="PRO_5028380872" description="Lipoprotein" evidence="1">
    <location>
        <begin position="18"/>
        <end position="160"/>
    </location>
</feature>
<sequence length="160" mass="18113">MLKKLLLIITLAFALTACTGKDAKKQESAFIVMKTEKIKFADMGFIYNSPSLLKVEVYAAGQPLVDLQIHDENICLSLLKCMDKKDFNKDVLVAEYPVTLLENIFRAKPIFSEKNLEKVEGGFQQKISKEGVYDISYSVVSGNRVFRDTISKILIKVREQ</sequence>
<gene>
    <name evidence="2" type="ORF">HELGO_WM5274</name>
</gene>
<proteinExistence type="predicted"/>
<protein>
    <recommendedName>
        <fullName evidence="3">Lipoprotein</fullName>
    </recommendedName>
</protein>
<reference evidence="2" key="1">
    <citation type="submission" date="2020-01" db="EMBL/GenBank/DDBJ databases">
        <authorList>
            <person name="Meier V. D."/>
            <person name="Meier V D."/>
        </authorList>
    </citation>
    <scope>NUCLEOTIDE SEQUENCE</scope>
    <source>
        <strain evidence="2">HLG_WM_MAG_06</strain>
    </source>
</reference>
<dbReference type="AlphaFoldDB" id="A0A6S6T384"/>
<keyword evidence="1" id="KW-0732">Signal</keyword>
<dbReference type="PROSITE" id="PS51257">
    <property type="entry name" value="PROKAR_LIPOPROTEIN"/>
    <property type="match status" value="1"/>
</dbReference>
<organism evidence="2">
    <name type="scientific">uncultured Sulfurovum sp</name>
    <dbReference type="NCBI Taxonomy" id="269237"/>
    <lineage>
        <taxon>Bacteria</taxon>
        <taxon>Pseudomonadati</taxon>
        <taxon>Campylobacterota</taxon>
        <taxon>Epsilonproteobacteria</taxon>
        <taxon>Campylobacterales</taxon>
        <taxon>Sulfurovaceae</taxon>
        <taxon>Sulfurovum</taxon>
        <taxon>environmental samples</taxon>
    </lineage>
</organism>
<feature type="signal peptide" evidence="1">
    <location>
        <begin position="1"/>
        <end position="17"/>
    </location>
</feature>
<accession>A0A6S6T384</accession>
<evidence type="ECO:0008006" key="3">
    <source>
        <dbReference type="Google" id="ProtNLM"/>
    </source>
</evidence>
<evidence type="ECO:0000256" key="1">
    <source>
        <dbReference type="SAM" id="SignalP"/>
    </source>
</evidence>
<name>A0A6S6T384_9BACT</name>
<evidence type="ECO:0000313" key="2">
    <source>
        <dbReference type="EMBL" id="CAA6811167.1"/>
    </source>
</evidence>
<dbReference type="EMBL" id="CACVAP010000061">
    <property type="protein sequence ID" value="CAA6811167.1"/>
    <property type="molecule type" value="Genomic_DNA"/>
</dbReference>